<dbReference type="PANTHER" id="PTHR34108:SF1">
    <property type="entry name" value="SEPTUM SITE-DETERMINING PROTEIN MINC"/>
    <property type="match status" value="1"/>
</dbReference>
<evidence type="ECO:0000259" key="7">
    <source>
        <dbReference type="Pfam" id="PF05209"/>
    </source>
</evidence>
<dbReference type="InterPro" id="IPR036145">
    <property type="entry name" value="MinC_C_sf"/>
</dbReference>
<keyword evidence="3" id="KW-0717">Septation</keyword>
<keyword evidence="4" id="KW-0131">Cell cycle</keyword>
<dbReference type="InterPro" id="IPR007874">
    <property type="entry name" value="MinC_N"/>
</dbReference>
<feature type="domain" description="Septum formation inhibitor MinC C-terminal" evidence="6">
    <location>
        <begin position="94"/>
        <end position="187"/>
    </location>
</feature>
<dbReference type="InterPro" id="IPR013033">
    <property type="entry name" value="MinC"/>
</dbReference>
<dbReference type="GO" id="GO:1901891">
    <property type="term" value="P:regulation of cell septum assembly"/>
    <property type="evidence" value="ECO:0007669"/>
    <property type="project" value="InterPro"/>
</dbReference>
<dbReference type="Gene3D" id="2.160.20.70">
    <property type="match status" value="1"/>
</dbReference>
<protein>
    <submittedName>
        <fullName evidence="8">Septum site-determining protein MinC</fullName>
    </submittedName>
</protein>
<name>A0A7C3RK82_DICTH</name>
<feature type="domain" description="Septum formation inhibitor MinC N-terminal" evidence="7">
    <location>
        <begin position="15"/>
        <end position="75"/>
    </location>
</feature>
<proteinExistence type="inferred from homology"/>
<evidence type="ECO:0000256" key="5">
    <source>
        <dbReference type="ARBA" id="ARBA00025606"/>
    </source>
</evidence>
<evidence type="ECO:0000256" key="2">
    <source>
        <dbReference type="ARBA" id="ARBA00022618"/>
    </source>
</evidence>
<sequence>MSNISIKGDLKEGIKMVVNPSLSWDEIKNLIIDEIKNKEKFFKGVNIYIDFQGREIDNSDWEELQKQIYKNYGIMLNRDLPKIRVPYSNIAKIIIGPIRSGKLVSSKENLLILGDVNSGAEIICNKSVFVLGKIRGSIWAGYENNDKAIIFALGLEPEKIQIASYILDMPKARYKKAGYFLYIEDGKFKIDTY</sequence>
<dbReference type="EMBL" id="DTIN01000014">
    <property type="protein sequence ID" value="HFX13540.1"/>
    <property type="molecule type" value="Genomic_DNA"/>
</dbReference>
<dbReference type="InterPro" id="IPR016098">
    <property type="entry name" value="CAP/MinC_C"/>
</dbReference>
<dbReference type="GO" id="GO:0000902">
    <property type="term" value="P:cell morphogenesis"/>
    <property type="evidence" value="ECO:0007669"/>
    <property type="project" value="InterPro"/>
</dbReference>
<dbReference type="InterPro" id="IPR005526">
    <property type="entry name" value="Septum_form_inhib_MinC_C"/>
</dbReference>
<dbReference type="GO" id="GO:0051302">
    <property type="term" value="P:regulation of cell division"/>
    <property type="evidence" value="ECO:0007669"/>
    <property type="project" value="InterPro"/>
</dbReference>
<comment type="function">
    <text evidence="5">Cell division inhibitor that blocks the formation of polar Z ring septums. Rapidly oscillates between the poles of the cell to destabilize FtsZ filaments that have formed before they mature into polar Z rings. Prevents FtsZ polymerization.</text>
</comment>
<evidence type="ECO:0000313" key="8">
    <source>
        <dbReference type="EMBL" id="HFX13540.1"/>
    </source>
</evidence>
<gene>
    <name evidence="8" type="ORF">ENW00_05160</name>
</gene>
<evidence type="ECO:0000256" key="3">
    <source>
        <dbReference type="ARBA" id="ARBA00023210"/>
    </source>
</evidence>
<dbReference type="Pfam" id="PF05209">
    <property type="entry name" value="MinC_N"/>
    <property type="match status" value="1"/>
</dbReference>
<dbReference type="Pfam" id="PF03775">
    <property type="entry name" value="MinC_C"/>
    <property type="match status" value="1"/>
</dbReference>
<evidence type="ECO:0000259" key="6">
    <source>
        <dbReference type="Pfam" id="PF03775"/>
    </source>
</evidence>
<comment type="caution">
    <text evidence="8">The sequence shown here is derived from an EMBL/GenBank/DDBJ whole genome shotgun (WGS) entry which is preliminary data.</text>
</comment>
<dbReference type="SUPFAM" id="SSF63848">
    <property type="entry name" value="Cell-division inhibitor MinC, C-terminal domain"/>
    <property type="match status" value="1"/>
</dbReference>
<dbReference type="Gene3D" id="3.30.160.540">
    <property type="match status" value="1"/>
</dbReference>
<dbReference type="AlphaFoldDB" id="A0A7C3RK82"/>
<dbReference type="PANTHER" id="PTHR34108">
    <property type="entry name" value="SEPTUM SITE-DETERMINING PROTEIN MINC"/>
    <property type="match status" value="1"/>
</dbReference>
<dbReference type="GO" id="GO:0000917">
    <property type="term" value="P:division septum assembly"/>
    <property type="evidence" value="ECO:0007669"/>
    <property type="project" value="UniProtKB-KW"/>
</dbReference>
<reference evidence="8" key="1">
    <citation type="journal article" date="2020" name="mSystems">
        <title>Genome- and Community-Level Interaction Insights into Carbon Utilization and Element Cycling Functions of Hydrothermarchaeota in Hydrothermal Sediment.</title>
        <authorList>
            <person name="Zhou Z."/>
            <person name="Liu Y."/>
            <person name="Xu W."/>
            <person name="Pan J."/>
            <person name="Luo Z.H."/>
            <person name="Li M."/>
        </authorList>
    </citation>
    <scope>NUCLEOTIDE SEQUENCE [LARGE SCALE GENOMIC DNA]</scope>
    <source>
        <strain evidence="8">SpSt-81</strain>
    </source>
</reference>
<organism evidence="8">
    <name type="scientific">Dictyoglomus thermophilum</name>
    <dbReference type="NCBI Taxonomy" id="14"/>
    <lineage>
        <taxon>Bacteria</taxon>
        <taxon>Pseudomonadati</taxon>
        <taxon>Dictyoglomota</taxon>
        <taxon>Dictyoglomia</taxon>
        <taxon>Dictyoglomales</taxon>
        <taxon>Dictyoglomaceae</taxon>
        <taxon>Dictyoglomus</taxon>
    </lineage>
</organism>
<evidence type="ECO:0000256" key="4">
    <source>
        <dbReference type="ARBA" id="ARBA00023306"/>
    </source>
</evidence>
<comment type="similarity">
    <text evidence="1">Belongs to the MinC family.</text>
</comment>
<evidence type="ECO:0000256" key="1">
    <source>
        <dbReference type="ARBA" id="ARBA00006291"/>
    </source>
</evidence>
<keyword evidence="2" id="KW-0132">Cell division</keyword>
<accession>A0A7C3RK82</accession>